<dbReference type="GO" id="GO:0009507">
    <property type="term" value="C:chloroplast"/>
    <property type="evidence" value="ECO:0007669"/>
    <property type="project" value="TreeGrafter"/>
</dbReference>
<evidence type="ECO:0000313" key="9">
    <source>
        <dbReference type="EMBL" id="KAJ8773169.1"/>
    </source>
</evidence>
<proteinExistence type="predicted"/>
<reference evidence="9 10" key="1">
    <citation type="submission" date="2021-09" db="EMBL/GenBank/DDBJ databases">
        <title>Genomic insights and catalytic innovation underlie evolution of tropane alkaloids biosynthesis.</title>
        <authorList>
            <person name="Wang Y.-J."/>
            <person name="Tian T."/>
            <person name="Huang J.-P."/>
            <person name="Huang S.-X."/>
        </authorList>
    </citation>
    <scope>NUCLEOTIDE SEQUENCE [LARGE SCALE GENOMIC DNA]</scope>
    <source>
        <strain evidence="9">KIB-2018</strain>
        <tissue evidence="9">Leaf</tissue>
    </source>
</reference>
<protein>
    <recommendedName>
        <fullName evidence="3">phosphoserine phosphatase</fullName>
        <ecNumber evidence="3">3.1.3.3</ecNumber>
    </recommendedName>
</protein>
<comment type="pathway">
    <text evidence="2">Amino-acid biosynthesis; L-serine biosynthesis; L-serine from 3-phospho-D-glycerate: step 3/3.</text>
</comment>
<dbReference type="SUPFAM" id="SSF56784">
    <property type="entry name" value="HAD-like"/>
    <property type="match status" value="1"/>
</dbReference>
<dbReference type="Proteomes" id="UP001159364">
    <property type="component" value="Linkage Group LG02"/>
</dbReference>
<dbReference type="EMBL" id="JAIWQS010000002">
    <property type="protein sequence ID" value="KAJ8773169.1"/>
    <property type="molecule type" value="Genomic_DNA"/>
</dbReference>
<evidence type="ECO:0000313" key="10">
    <source>
        <dbReference type="Proteomes" id="UP001159364"/>
    </source>
</evidence>
<sequence length="218" mass="24338">MERLMQSRIKPINPVHATCGVYRSRFIPLVPIQLAKKFPRSSCLVMDQRKSFNSVVASVQFLEASTMGHFDNALPSKEVLDVWRTAEAVCFNVDSTVCQDEGIDELADFCRVGKVVAEWISPGIEELVKKLKAKKKDVYLISGGFRQMINGLNNKLTGPVKLCFIKPPIVGSSICNKAKTKRDGTTEMEQNKNWGQLGYPRPKDRNVFGCGGQNQKTV</sequence>
<gene>
    <name evidence="9" type="ORF">K2173_028346</name>
</gene>
<dbReference type="EC" id="3.1.3.3" evidence="3"/>
<dbReference type="AlphaFoldDB" id="A0AAV8U4L9"/>
<comment type="caution">
    <text evidence="9">The sequence shown here is derived from an EMBL/GenBank/DDBJ whole genome shotgun (WGS) entry which is preliminary data.</text>
</comment>
<keyword evidence="4" id="KW-0028">Amino-acid biosynthesis</keyword>
<dbReference type="InterPro" id="IPR023214">
    <property type="entry name" value="HAD_sf"/>
</dbReference>
<evidence type="ECO:0000256" key="5">
    <source>
        <dbReference type="ARBA" id="ARBA00022723"/>
    </source>
</evidence>
<organism evidence="9 10">
    <name type="scientific">Erythroxylum novogranatense</name>
    <dbReference type="NCBI Taxonomy" id="1862640"/>
    <lineage>
        <taxon>Eukaryota</taxon>
        <taxon>Viridiplantae</taxon>
        <taxon>Streptophyta</taxon>
        <taxon>Embryophyta</taxon>
        <taxon>Tracheophyta</taxon>
        <taxon>Spermatophyta</taxon>
        <taxon>Magnoliopsida</taxon>
        <taxon>eudicotyledons</taxon>
        <taxon>Gunneridae</taxon>
        <taxon>Pentapetalae</taxon>
        <taxon>rosids</taxon>
        <taxon>fabids</taxon>
        <taxon>Malpighiales</taxon>
        <taxon>Erythroxylaceae</taxon>
        <taxon>Erythroxylum</taxon>
    </lineage>
</organism>
<evidence type="ECO:0000256" key="3">
    <source>
        <dbReference type="ARBA" id="ARBA00012640"/>
    </source>
</evidence>
<evidence type="ECO:0000256" key="8">
    <source>
        <dbReference type="ARBA" id="ARBA00023299"/>
    </source>
</evidence>
<dbReference type="GO" id="GO:0006564">
    <property type="term" value="P:L-serine biosynthetic process"/>
    <property type="evidence" value="ECO:0007669"/>
    <property type="project" value="UniProtKB-KW"/>
</dbReference>
<dbReference type="InterPro" id="IPR050582">
    <property type="entry name" value="HAD-like_SerB"/>
</dbReference>
<dbReference type="GO" id="GO:0036424">
    <property type="term" value="F:L-phosphoserine phosphatase activity"/>
    <property type="evidence" value="ECO:0007669"/>
    <property type="project" value="TreeGrafter"/>
</dbReference>
<dbReference type="PANTHER" id="PTHR43344">
    <property type="entry name" value="PHOSPHOSERINE PHOSPHATASE"/>
    <property type="match status" value="1"/>
</dbReference>
<evidence type="ECO:0000256" key="6">
    <source>
        <dbReference type="ARBA" id="ARBA00022801"/>
    </source>
</evidence>
<name>A0AAV8U4L9_9ROSI</name>
<evidence type="ECO:0000256" key="2">
    <source>
        <dbReference type="ARBA" id="ARBA00005135"/>
    </source>
</evidence>
<keyword evidence="7" id="KW-0460">Magnesium</keyword>
<dbReference type="InterPro" id="IPR036412">
    <property type="entry name" value="HAD-like_sf"/>
</dbReference>
<dbReference type="PANTHER" id="PTHR43344:SF2">
    <property type="entry name" value="PHOSPHOSERINE PHOSPHATASE"/>
    <property type="match status" value="1"/>
</dbReference>
<keyword evidence="8" id="KW-0718">Serine biosynthesis</keyword>
<accession>A0AAV8U4L9</accession>
<comment type="cofactor">
    <cofactor evidence="1">
        <name>Mg(2+)</name>
        <dbReference type="ChEBI" id="CHEBI:18420"/>
    </cofactor>
</comment>
<dbReference type="Gene3D" id="3.40.50.1000">
    <property type="entry name" value="HAD superfamily/HAD-like"/>
    <property type="match status" value="1"/>
</dbReference>
<keyword evidence="6" id="KW-0378">Hydrolase</keyword>
<evidence type="ECO:0000256" key="4">
    <source>
        <dbReference type="ARBA" id="ARBA00022605"/>
    </source>
</evidence>
<keyword evidence="5" id="KW-0479">Metal-binding</keyword>
<dbReference type="GO" id="GO:0000287">
    <property type="term" value="F:magnesium ion binding"/>
    <property type="evidence" value="ECO:0007669"/>
    <property type="project" value="TreeGrafter"/>
</dbReference>
<evidence type="ECO:0000256" key="1">
    <source>
        <dbReference type="ARBA" id="ARBA00001946"/>
    </source>
</evidence>
<evidence type="ECO:0000256" key="7">
    <source>
        <dbReference type="ARBA" id="ARBA00022842"/>
    </source>
</evidence>
<keyword evidence="10" id="KW-1185">Reference proteome</keyword>